<comment type="caution">
    <text evidence="2">The sequence shown here is derived from an EMBL/GenBank/DDBJ whole genome shotgun (WGS) entry which is preliminary data.</text>
</comment>
<dbReference type="HOGENOM" id="CLU_087933_1_0_9"/>
<name>B6FY34_PEPHT</name>
<organism evidence="2 3">
    <name type="scientific">Peptacetobacter hiranonis (strain DSM 13275 / JCM 10541 / KCTC 15199 / TO-931)</name>
    <name type="common">Clostridium hiranonis</name>
    <dbReference type="NCBI Taxonomy" id="500633"/>
    <lineage>
        <taxon>Bacteria</taxon>
        <taxon>Bacillati</taxon>
        <taxon>Bacillota</taxon>
        <taxon>Clostridia</taxon>
        <taxon>Peptostreptococcales</taxon>
        <taxon>Peptostreptococcaceae</taxon>
        <taxon>Peptacetobacter</taxon>
    </lineage>
</organism>
<dbReference type="OrthoDB" id="4827574at2"/>
<evidence type="ECO:0000313" key="2">
    <source>
        <dbReference type="EMBL" id="EEA85581.1"/>
    </source>
</evidence>
<reference evidence="2 3" key="1">
    <citation type="submission" date="2008-09" db="EMBL/GenBank/DDBJ databases">
        <authorList>
            <person name="Fulton L."/>
            <person name="Clifton S."/>
            <person name="Fulton B."/>
            <person name="Xu J."/>
            <person name="Minx P."/>
            <person name="Pepin K.H."/>
            <person name="Johnson M."/>
            <person name="Thiruvilangam P."/>
            <person name="Bhonagiri V."/>
            <person name="Nash W.E."/>
            <person name="Mardis E.R."/>
            <person name="Wilson R.K."/>
        </authorList>
    </citation>
    <scope>NUCLEOTIDE SEQUENCE [LARGE SCALE GENOMIC DNA]</scope>
    <source>
        <strain evidence="2 3">DSM 13275</strain>
    </source>
</reference>
<dbReference type="Pfam" id="PF14062">
    <property type="entry name" value="DUF4253"/>
    <property type="match status" value="1"/>
</dbReference>
<proteinExistence type="predicted"/>
<dbReference type="STRING" id="500633.CLOHIR_00785"/>
<evidence type="ECO:0000259" key="1">
    <source>
        <dbReference type="Pfam" id="PF14062"/>
    </source>
</evidence>
<dbReference type="EMBL" id="ABWP01000030">
    <property type="protein sequence ID" value="EEA85581.1"/>
    <property type="molecule type" value="Genomic_DNA"/>
</dbReference>
<feature type="domain" description="DUF4253" evidence="1">
    <location>
        <begin position="205"/>
        <end position="311"/>
    </location>
</feature>
<dbReference type="Proteomes" id="UP000003178">
    <property type="component" value="Unassembled WGS sequence"/>
</dbReference>
<evidence type="ECO:0000313" key="3">
    <source>
        <dbReference type="Proteomes" id="UP000003178"/>
    </source>
</evidence>
<protein>
    <recommendedName>
        <fullName evidence="1">DUF4253 domain-containing protein</fullName>
    </recommendedName>
</protein>
<keyword evidence="3" id="KW-1185">Reference proteome</keyword>
<dbReference type="AlphaFoldDB" id="B6FY34"/>
<dbReference type="InterPro" id="IPR025349">
    <property type="entry name" value="DUF4253"/>
</dbReference>
<dbReference type="eggNOG" id="COG0457">
    <property type="taxonomic scope" value="Bacteria"/>
</dbReference>
<gene>
    <name evidence="2" type="ORF">CLOHIR_00785</name>
</gene>
<sequence length="312" mass="36475">MLIDKIIERIENEKNCIENIPNEIGNAKKETPIVQEMSKQAKIMKSFLNCDCKYYPLNSEDNDIICGYLESLQRSKDGSFIPIIVDISDNLLDAVIMNAVIDSDDDSESIMDLGIRENKKRDEFFKNGMIDFETSEVIERYRKNMISKNFSAGKELLDEMIENNREYFGGYELEKDELEVEDDPTADMDDLDFEEEMEKQGEILIAEIPVENPWEIFAYIPFGGWNDCPGNEDIMSISKYWFEKYGAIPFAISNNTLEYIVKNPVDDENKIRFTEEFYAFCPDSVDKYMENFNIDKLAKKIYGKKIWHFCWN</sequence>
<dbReference type="RefSeq" id="WP_006439697.1">
    <property type="nucleotide sequence ID" value="NZ_DS995356.1"/>
</dbReference>
<reference evidence="2 3" key="2">
    <citation type="submission" date="2008-10" db="EMBL/GenBank/DDBJ databases">
        <title>Draft genome sequence of Clostridium hiranonis (DSM 13275).</title>
        <authorList>
            <person name="Sudarsanam P."/>
            <person name="Ley R."/>
            <person name="Guruge J."/>
            <person name="Turnbaugh P.J."/>
            <person name="Mahowald M."/>
            <person name="Liep D."/>
            <person name="Gordon J."/>
        </authorList>
    </citation>
    <scope>NUCLEOTIDE SEQUENCE [LARGE SCALE GENOMIC DNA]</scope>
    <source>
        <strain evidence="2 3">DSM 13275</strain>
    </source>
</reference>
<accession>B6FY34</accession>